<dbReference type="SUPFAM" id="SSF54637">
    <property type="entry name" value="Thioesterase/thiol ester dehydrase-isomerase"/>
    <property type="match status" value="1"/>
</dbReference>
<feature type="domain" description="MaoC-like" evidence="1">
    <location>
        <begin position="15"/>
        <end position="109"/>
    </location>
</feature>
<gene>
    <name evidence="2" type="ORF">SAMN06295912_10580</name>
</gene>
<evidence type="ECO:0000313" key="2">
    <source>
        <dbReference type="EMBL" id="SNS36794.1"/>
    </source>
</evidence>
<keyword evidence="3" id="KW-1185">Reference proteome</keyword>
<name>A0A239DYS2_9SPHN</name>
<dbReference type="AlphaFoldDB" id="A0A239DYS2"/>
<dbReference type="Proteomes" id="UP000198281">
    <property type="component" value="Unassembled WGS sequence"/>
</dbReference>
<dbReference type="RefSeq" id="WP_089218809.1">
    <property type="nucleotide sequence ID" value="NZ_FZOS01000005.1"/>
</dbReference>
<dbReference type="InterPro" id="IPR002539">
    <property type="entry name" value="MaoC-like_dom"/>
</dbReference>
<dbReference type="EMBL" id="FZOS01000005">
    <property type="protein sequence ID" value="SNS36794.1"/>
    <property type="molecule type" value="Genomic_DNA"/>
</dbReference>
<dbReference type="InterPro" id="IPR029069">
    <property type="entry name" value="HotDog_dom_sf"/>
</dbReference>
<dbReference type="Gene3D" id="3.10.129.10">
    <property type="entry name" value="Hotdog Thioesterase"/>
    <property type="match status" value="1"/>
</dbReference>
<sequence length="137" mass="14378">MTFDDIQVGQALPELVIPITASAIVAGAIATNDFENVHHDKAAAQATGVPDIFMNILTTNGFVQRFVTDWAGQDARIAKIAIRLGAPNFVGDEMKMNGEVVALDAAARTADIKVSGRNGIGEHVTSTVTIGFAEGAR</sequence>
<proteinExistence type="predicted"/>
<evidence type="ECO:0000313" key="3">
    <source>
        <dbReference type="Proteomes" id="UP000198281"/>
    </source>
</evidence>
<dbReference type="OrthoDB" id="9774179at2"/>
<dbReference type="Pfam" id="PF01575">
    <property type="entry name" value="MaoC_dehydratas"/>
    <property type="match status" value="1"/>
</dbReference>
<accession>A0A239DYS2</accession>
<reference evidence="3" key="1">
    <citation type="submission" date="2017-06" db="EMBL/GenBank/DDBJ databases">
        <authorList>
            <person name="Varghese N."/>
            <person name="Submissions S."/>
        </authorList>
    </citation>
    <scope>NUCLEOTIDE SEQUENCE [LARGE SCALE GENOMIC DNA]</scope>
    <source>
        <strain evidence="3">LNB2</strain>
    </source>
</reference>
<protein>
    <submittedName>
        <fullName evidence="2">MaoC like domain-containing protein</fullName>
    </submittedName>
</protein>
<organism evidence="2 3">
    <name type="scientific">Edaphosphingomonas laterariae</name>
    <dbReference type="NCBI Taxonomy" id="861865"/>
    <lineage>
        <taxon>Bacteria</taxon>
        <taxon>Pseudomonadati</taxon>
        <taxon>Pseudomonadota</taxon>
        <taxon>Alphaproteobacteria</taxon>
        <taxon>Sphingomonadales</taxon>
        <taxon>Rhizorhabdaceae</taxon>
        <taxon>Edaphosphingomonas</taxon>
    </lineage>
</organism>
<evidence type="ECO:0000259" key="1">
    <source>
        <dbReference type="Pfam" id="PF01575"/>
    </source>
</evidence>